<feature type="signal peptide" evidence="3">
    <location>
        <begin position="1"/>
        <end position="16"/>
    </location>
</feature>
<protein>
    <submittedName>
        <fullName evidence="6">Uncharacterized protein LOC106810857</fullName>
    </submittedName>
</protein>
<dbReference type="Pfam" id="PF01607">
    <property type="entry name" value="CBM_14"/>
    <property type="match status" value="1"/>
</dbReference>
<dbReference type="InterPro" id="IPR036508">
    <property type="entry name" value="Chitin-bd_dom_sf"/>
</dbReference>
<dbReference type="CDD" id="cd00112">
    <property type="entry name" value="LDLa"/>
    <property type="match status" value="1"/>
</dbReference>
<keyword evidence="5" id="KW-1185">Reference proteome</keyword>
<dbReference type="InterPro" id="IPR011330">
    <property type="entry name" value="Glyco_hydro/deAcase_b/a-brl"/>
</dbReference>
<dbReference type="InterPro" id="IPR036055">
    <property type="entry name" value="LDL_receptor-like_sf"/>
</dbReference>
<dbReference type="InterPro" id="IPR002172">
    <property type="entry name" value="LDrepeatLR_classA_rpt"/>
</dbReference>
<feature type="domain" description="Chitin-binding type-2" evidence="4">
    <location>
        <begin position="30"/>
        <end position="91"/>
    </location>
</feature>
<sequence>MKLLLALAALAYMGWASPVEKRLGVPLQAEDDCNPYIGALNFSADTTDCQVFYICDHGWPKIRHCPSDTIWTPAVSRCMGKYEAVNNDCNYEAPQKPTATVDTIDVVACLEHTSRCNGRVECEDGSDEQGCASVCDPSTCRLPDCKCSDAEIPGGFLASEIPQMVLLAWDEALRVEDYNHLLQQILKKVTRQRRREPRKNPNGCPAVATFFTSHQFTDYAAVQSLYSEGNEFAAHSITKRTPAAFWAEASDEELAAEYSGQLVQFNNLAGIPPNDIHGIRSAYLQTKGNDYIKLMRDEGFTYDSSYATNQMDPPYWPYTFDYLSSAGCAIPPCVTEPVAGFWEIPLVDWLDTNDTLCENVDSCYFPADKVEALALLRSNFLRHYKSNKAPFTLNLRARWFLNDGYHNLEALQEFLDEIQNNLDVYLVTYSQALAWIKKPVKLSNILSSDVFACKYDDRTPLCEHPNLCGYYNITHEPNDEEHPGDRFFQTCADCPAAYPWVDNPAGTA</sequence>
<dbReference type="RefSeq" id="XP_014669843.1">
    <property type="nucleotide sequence ID" value="XM_014814357.1"/>
</dbReference>
<evidence type="ECO:0000256" key="3">
    <source>
        <dbReference type="SAM" id="SignalP"/>
    </source>
</evidence>
<gene>
    <name evidence="6" type="primary">LOC106810857</name>
</gene>
<dbReference type="PROSITE" id="PS50068">
    <property type="entry name" value="LDLRA_2"/>
    <property type="match status" value="1"/>
</dbReference>
<keyword evidence="1 2" id="KW-1015">Disulfide bond</keyword>
<evidence type="ECO:0000313" key="6">
    <source>
        <dbReference type="RefSeq" id="XP_014669843.1"/>
    </source>
</evidence>
<name>A0ABM1ECC2_PRICU</name>
<dbReference type="Proteomes" id="UP000695022">
    <property type="component" value="Unplaced"/>
</dbReference>
<dbReference type="GeneID" id="106810857"/>
<evidence type="ECO:0000256" key="1">
    <source>
        <dbReference type="ARBA" id="ARBA00023157"/>
    </source>
</evidence>
<dbReference type="SUPFAM" id="SSF57625">
    <property type="entry name" value="Invertebrate chitin-binding proteins"/>
    <property type="match status" value="1"/>
</dbReference>
<evidence type="ECO:0000259" key="4">
    <source>
        <dbReference type="PROSITE" id="PS50940"/>
    </source>
</evidence>
<dbReference type="InterPro" id="IPR002557">
    <property type="entry name" value="Chitin-bd_dom"/>
</dbReference>
<dbReference type="Gene3D" id="4.10.400.10">
    <property type="entry name" value="Low-density Lipoprotein Receptor"/>
    <property type="match status" value="1"/>
</dbReference>
<dbReference type="SUPFAM" id="SSF88713">
    <property type="entry name" value="Glycoside hydrolase/deacetylase"/>
    <property type="match status" value="1"/>
</dbReference>
<dbReference type="InterPro" id="IPR052740">
    <property type="entry name" value="CE4"/>
</dbReference>
<evidence type="ECO:0000256" key="2">
    <source>
        <dbReference type="PROSITE-ProRule" id="PRU00124"/>
    </source>
</evidence>
<dbReference type="SUPFAM" id="SSF57424">
    <property type="entry name" value="LDL receptor-like module"/>
    <property type="match status" value="1"/>
</dbReference>
<organism evidence="5 6">
    <name type="scientific">Priapulus caudatus</name>
    <name type="common">Priapulid worm</name>
    <dbReference type="NCBI Taxonomy" id="37621"/>
    <lineage>
        <taxon>Eukaryota</taxon>
        <taxon>Metazoa</taxon>
        <taxon>Ecdysozoa</taxon>
        <taxon>Scalidophora</taxon>
        <taxon>Priapulida</taxon>
        <taxon>Priapulimorpha</taxon>
        <taxon>Priapulimorphida</taxon>
        <taxon>Priapulidae</taxon>
        <taxon>Priapulus</taxon>
    </lineage>
</organism>
<dbReference type="PROSITE" id="PS50940">
    <property type="entry name" value="CHIT_BIND_II"/>
    <property type="match status" value="1"/>
</dbReference>
<evidence type="ECO:0000313" key="5">
    <source>
        <dbReference type="Proteomes" id="UP000695022"/>
    </source>
</evidence>
<reference evidence="6" key="1">
    <citation type="submission" date="2025-08" db="UniProtKB">
        <authorList>
            <consortium name="RefSeq"/>
        </authorList>
    </citation>
    <scope>IDENTIFICATION</scope>
</reference>
<comment type="caution">
    <text evidence="2">Lacks conserved residue(s) required for the propagation of feature annotation.</text>
</comment>
<feature type="chain" id="PRO_5046138099" evidence="3">
    <location>
        <begin position="17"/>
        <end position="508"/>
    </location>
</feature>
<dbReference type="Gene3D" id="3.20.20.370">
    <property type="entry name" value="Glycoside hydrolase/deacetylase"/>
    <property type="match status" value="1"/>
</dbReference>
<keyword evidence="3" id="KW-0732">Signal</keyword>
<dbReference type="PANTHER" id="PTHR45985">
    <property type="match status" value="1"/>
</dbReference>
<feature type="disulfide bond" evidence="2">
    <location>
        <begin position="116"/>
        <end position="131"/>
    </location>
</feature>
<dbReference type="Gene3D" id="2.170.140.10">
    <property type="entry name" value="Chitin binding domain"/>
    <property type="match status" value="1"/>
</dbReference>
<accession>A0ABM1ECC2</accession>
<dbReference type="PANTHER" id="PTHR45985:SF3">
    <property type="entry name" value="CHITIN DEACETYLASE-LIKE 4"/>
    <property type="match status" value="1"/>
</dbReference>
<proteinExistence type="predicted"/>
<dbReference type="SMART" id="SM00494">
    <property type="entry name" value="ChtBD2"/>
    <property type="match status" value="1"/>
</dbReference>